<reference evidence="1 2" key="1">
    <citation type="submission" date="2009-02" db="EMBL/GenBank/DDBJ databases">
        <authorList>
            <person name="Fulton L."/>
            <person name="Clifton S."/>
            <person name="Fulton B."/>
            <person name="Xu J."/>
            <person name="Minx P."/>
            <person name="Pepin K.H."/>
            <person name="Johnson M."/>
            <person name="Bhonagiri V."/>
            <person name="Nash W.E."/>
            <person name="Mardis E.R."/>
            <person name="Wilson R.K."/>
        </authorList>
    </citation>
    <scope>NUCLEOTIDE SEQUENCE [LARGE SCALE GENOMIC DNA]</scope>
    <source>
        <strain evidence="1 2">ATCC 27758</strain>
    </source>
</reference>
<proteinExistence type="predicted"/>
<organism evidence="1 2">
    <name type="scientific">Coprococcus comes ATCC 27758</name>
    <dbReference type="NCBI Taxonomy" id="470146"/>
    <lineage>
        <taxon>Bacteria</taxon>
        <taxon>Bacillati</taxon>
        <taxon>Bacillota</taxon>
        <taxon>Clostridia</taxon>
        <taxon>Lachnospirales</taxon>
        <taxon>Lachnospiraceae</taxon>
        <taxon>Coprococcus</taxon>
    </lineage>
</organism>
<evidence type="ECO:0000313" key="2">
    <source>
        <dbReference type="Proteomes" id="UP000003793"/>
    </source>
</evidence>
<protein>
    <submittedName>
        <fullName evidence="1">Uncharacterized protein</fullName>
    </submittedName>
</protein>
<dbReference type="Proteomes" id="UP000003793">
    <property type="component" value="Unassembled WGS sequence"/>
</dbReference>
<gene>
    <name evidence="1" type="ORF">COPCOM_01314</name>
</gene>
<reference evidence="1 2" key="2">
    <citation type="submission" date="2009-03" db="EMBL/GenBank/DDBJ databases">
        <title>Draft genome sequence of Coprococcus comes (ATCC 27758).</title>
        <authorList>
            <person name="Sudarsanam P."/>
            <person name="Ley R."/>
            <person name="Guruge J."/>
            <person name="Turnbaugh P.J."/>
            <person name="Mahowald M."/>
            <person name="Liep D."/>
            <person name="Gordon J."/>
        </authorList>
    </citation>
    <scope>NUCLEOTIDE SEQUENCE [LARGE SCALE GENOMIC DNA]</scope>
    <source>
        <strain evidence="1 2">ATCC 27758</strain>
    </source>
</reference>
<dbReference type="AlphaFoldDB" id="C0B840"/>
<sequence length="46" mass="5904">MRRCFFVKFYWKYNFMSLNENGRSLYIKKFYYKEKELICHGQKCYV</sequence>
<dbReference type="HOGENOM" id="CLU_3182497_0_0_9"/>
<comment type="caution">
    <text evidence="1">The sequence shown here is derived from an EMBL/GenBank/DDBJ whole genome shotgun (WGS) entry which is preliminary data.</text>
</comment>
<dbReference type="EMBL" id="ABVR01000038">
    <property type="protein sequence ID" value="EEG90577.1"/>
    <property type="molecule type" value="Genomic_DNA"/>
</dbReference>
<name>C0B840_9FIRM</name>
<accession>C0B840</accession>
<evidence type="ECO:0000313" key="1">
    <source>
        <dbReference type="EMBL" id="EEG90577.1"/>
    </source>
</evidence>